<dbReference type="Gene3D" id="3.30.565.10">
    <property type="entry name" value="Histidine kinase-like ATPase, C-terminal domain"/>
    <property type="match status" value="1"/>
</dbReference>
<dbReference type="SUPFAM" id="SSF55874">
    <property type="entry name" value="ATPase domain of HSP90 chaperone/DNA topoisomerase II/histidine kinase"/>
    <property type="match status" value="1"/>
</dbReference>
<dbReference type="Proteomes" id="UP001500392">
    <property type="component" value="Unassembled WGS sequence"/>
</dbReference>
<evidence type="ECO:0000256" key="10">
    <source>
        <dbReference type="ARBA" id="ARBA00022840"/>
    </source>
</evidence>
<comment type="subcellular location">
    <subcellularLocation>
        <location evidence="2">Cell membrane</location>
        <topology evidence="2">Multi-pass membrane protein</topology>
    </subcellularLocation>
</comment>
<keyword evidence="5" id="KW-0597">Phosphoprotein</keyword>
<feature type="coiled-coil region" evidence="14">
    <location>
        <begin position="265"/>
        <end position="292"/>
    </location>
</feature>
<dbReference type="PRINTS" id="PR00344">
    <property type="entry name" value="BCTRLSENSOR"/>
</dbReference>
<evidence type="ECO:0000256" key="13">
    <source>
        <dbReference type="ARBA" id="ARBA00023136"/>
    </source>
</evidence>
<evidence type="ECO:0000256" key="12">
    <source>
        <dbReference type="ARBA" id="ARBA00023012"/>
    </source>
</evidence>
<evidence type="ECO:0000256" key="5">
    <source>
        <dbReference type="ARBA" id="ARBA00022553"/>
    </source>
</evidence>
<evidence type="ECO:0000256" key="4">
    <source>
        <dbReference type="ARBA" id="ARBA00022475"/>
    </source>
</evidence>
<dbReference type="EMBL" id="BAABDM010000001">
    <property type="protein sequence ID" value="GAA4083582.1"/>
    <property type="molecule type" value="Genomic_DNA"/>
</dbReference>
<keyword evidence="14" id="KW-0175">Coiled coil</keyword>
<dbReference type="SMART" id="SM00388">
    <property type="entry name" value="HisKA"/>
    <property type="match status" value="1"/>
</dbReference>
<dbReference type="Pfam" id="PF00512">
    <property type="entry name" value="HisKA"/>
    <property type="match status" value="1"/>
</dbReference>
<evidence type="ECO:0000256" key="1">
    <source>
        <dbReference type="ARBA" id="ARBA00000085"/>
    </source>
</evidence>
<dbReference type="InterPro" id="IPR050398">
    <property type="entry name" value="HssS/ArlS-like"/>
</dbReference>
<evidence type="ECO:0000256" key="3">
    <source>
        <dbReference type="ARBA" id="ARBA00012438"/>
    </source>
</evidence>
<comment type="caution">
    <text evidence="16">The sequence shown here is derived from an EMBL/GenBank/DDBJ whole genome shotgun (WGS) entry which is preliminary data.</text>
</comment>
<evidence type="ECO:0000256" key="6">
    <source>
        <dbReference type="ARBA" id="ARBA00022679"/>
    </source>
</evidence>
<dbReference type="PROSITE" id="PS50109">
    <property type="entry name" value="HIS_KIN"/>
    <property type="match status" value="1"/>
</dbReference>
<dbReference type="InterPro" id="IPR005467">
    <property type="entry name" value="His_kinase_dom"/>
</dbReference>
<evidence type="ECO:0000313" key="17">
    <source>
        <dbReference type="Proteomes" id="UP001500392"/>
    </source>
</evidence>
<dbReference type="InterPro" id="IPR003661">
    <property type="entry name" value="HisK_dim/P_dom"/>
</dbReference>
<dbReference type="InterPro" id="IPR004358">
    <property type="entry name" value="Sig_transdc_His_kin-like_C"/>
</dbReference>
<dbReference type="GO" id="GO:0016301">
    <property type="term" value="F:kinase activity"/>
    <property type="evidence" value="ECO:0007669"/>
    <property type="project" value="UniProtKB-KW"/>
</dbReference>
<protein>
    <recommendedName>
        <fullName evidence="3">histidine kinase</fullName>
        <ecNumber evidence="3">2.7.13.3</ecNumber>
    </recommendedName>
</protein>
<dbReference type="InterPro" id="IPR003594">
    <property type="entry name" value="HATPase_dom"/>
</dbReference>
<proteinExistence type="predicted"/>
<evidence type="ECO:0000256" key="2">
    <source>
        <dbReference type="ARBA" id="ARBA00004651"/>
    </source>
</evidence>
<keyword evidence="4" id="KW-1003">Cell membrane</keyword>
<dbReference type="SUPFAM" id="SSF47384">
    <property type="entry name" value="Homodimeric domain of signal transducing histidine kinase"/>
    <property type="match status" value="1"/>
</dbReference>
<keyword evidence="11" id="KW-1133">Transmembrane helix</keyword>
<evidence type="ECO:0000256" key="9">
    <source>
        <dbReference type="ARBA" id="ARBA00022777"/>
    </source>
</evidence>
<dbReference type="Pfam" id="PF02518">
    <property type="entry name" value="HATPase_c"/>
    <property type="match status" value="1"/>
</dbReference>
<keyword evidence="8" id="KW-0547">Nucleotide-binding</keyword>
<evidence type="ECO:0000256" key="11">
    <source>
        <dbReference type="ARBA" id="ARBA00022989"/>
    </source>
</evidence>
<dbReference type="InterPro" id="IPR036890">
    <property type="entry name" value="HATPase_C_sf"/>
</dbReference>
<dbReference type="InterPro" id="IPR036097">
    <property type="entry name" value="HisK_dim/P_sf"/>
</dbReference>
<feature type="coiled-coil region" evidence="14">
    <location>
        <begin position="32"/>
        <end position="59"/>
    </location>
</feature>
<keyword evidence="10" id="KW-0067">ATP-binding</keyword>
<evidence type="ECO:0000256" key="7">
    <source>
        <dbReference type="ARBA" id="ARBA00022692"/>
    </source>
</evidence>
<keyword evidence="7" id="KW-0812">Transmembrane</keyword>
<dbReference type="CDD" id="cd00075">
    <property type="entry name" value="HATPase"/>
    <property type="match status" value="1"/>
</dbReference>
<dbReference type="PANTHER" id="PTHR45528">
    <property type="entry name" value="SENSOR HISTIDINE KINASE CPXA"/>
    <property type="match status" value="1"/>
</dbReference>
<evidence type="ECO:0000259" key="15">
    <source>
        <dbReference type="PROSITE" id="PS50109"/>
    </source>
</evidence>
<evidence type="ECO:0000313" key="16">
    <source>
        <dbReference type="EMBL" id="GAA4083582.1"/>
    </source>
</evidence>
<gene>
    <name evidence="16" type="primary">qseE</name>
    <name evidence="16" type="ORF">GCM10022414_02890</name>
</gene>
<feature type="domain" description="Histidine kinase" evidence="15">
    <location>
        <begin position="237"/>
        <end position="467"/>
    </location>
</feature>
<evidence type="ECO:0000256" key="8">
    <source>
        <dbReference type="ARBA" id="ARBA00022741"/>
    </source>
</evidence>
<dbReference type="CDD" id="cd00082">
    <property type="entry name" value="HisKA"/>
    <property type="match status" value="1"/>
</dbReference>
<dbReference type="EC" id="2.7.13.3" evidence="3"/>
<dbReference type="Gene3D" id="1.10.287.130">
    <property type="match status" value="1"/>
</dbReference>
<keyword evidence="13" id="KW-0472">Membrane</keyword>
<dbReference type="SMART" id="SM00387">
    <property type="entry name" value="HATPase_c"/>
    <property type="match status" value="1"/>
</dbReference>
<reference evidence="17" key="1">
    <citation type="journal article" date="2019" name="Int. J. Syst. Evol. Microbiol.">
        <title>The Global Catalogue of Microorganisms (GCM) 10K type strain sequencing project: providing services to taxonomists for standard genome sequencing and annotation.</title>
        <authorList>
            <consortium name="The Broad Institute Genomics Platform"/>
            <consortium name="The Broad Institute Genome Sequencing Center for Infectious Disease"/>
            <person name="Wu L."/>
            <person name="Ma J."/>
        </authorList>
    </citation>
    <scope>NUCLEOTIDE SEQUENCE [LARGE SCALE GENOMIC DNA]</scope>
    <source>
        <strain evidence="17">JCM 17304</strain>
    </source>
</reference>
<evidence type="ECO:0000256" key="14">
    <source>
        <dbReference type="SAM" id="Coils"/>
    </source>
</evidence>
<dbReference type="PANTHER" id="PTHR45528:SF1">
    <property type="entry name" value="SENSOR HISTIDINE KINASE CPXA"/>
    <property type="match status" value="1"/>
</dbReference>
<comment type="catalytic activity">
    <reaction evidence="1">
        <text>ATP + protein L-histidine = ADP + protein N-phospho-L-histidine.</text>
        <dbReference type="EC" id="2.7.13.3"/>
    </reaction>
</comment>
<sequence>MLPLIIAVTYAAWEMNTQARVQQRLVMDQAQISQISTTIQDLRKEIERSARQYQLLRDQSILDILQIKQFQLAENLNSIAMLLPPFKTNERLKQIDAIGRDIYTVSRGNDSAQQERLEGLYVALKESSFVLQQQLRAAIQDKLNNADQELSHVLWRVLITGLLALPASLFLLGAGSIIATRSIRRLSLAINHLGERNWESTIEIDGPSDLIELGHKLEWMRLQLLSSERQKAQFTQHITHELKSPLAAIMDAQALLADQIPGAINNQQMAVLEILRSQAENLQELIQQLLNFNTVSQGVASHKVTLDLNALCKKLIARYQSFLPNSTIKINHPNHPYLVTANAELIDMILSNLLSNAIHFCKRDGEVNINWGACFVNEQGDRIASESEATSHWWLQLSDDGPGIDTDEQDAIFRPFYQGKKKRQGALKGSGIGLAIVKACVEQSKATLCLRSKKNEGAEFTLCFPKQ</sequence>
<organism evidence="16 17">
    <name type="scientific">Zhongshania borealis</name>
    <dbReference type="NCBI Taxonomy" id="889488"/>
    <lineage>
        <taxon>Bacteria</taxon>
        <taxon>Pseudomonadati</taxon>
        <taxon>Pseudomonadota</taxon>
        <taxon>Gammaproteobacteria</taxon>
        <taxon>Cellvibrionales</taxon>
        <taxon>Spongiibacteraceae</taxon>
        <taxon>Zhongshania</taxon>
    </lineage>
</organism>
<name>A0ABP7W8H0_9GAMM</name>
<keyword evidence="6" id="KW-0808">Transferase</keyword>
<keyword evidence="9 16" id="KW-0418">Kinase</keyword>
<accession>A0ABP7W8H0</accession>
<keyword evidence="12" id="KW-0902">Two-component regulatory system</keyword>
<keyword evidence="17" id="KW-1185">Reference proteome</keyword>